<evidence type="ECO:0000256" key="7">
    <source>
        <dbReference type="RuleBase" id="RU003345"/>
    </source>
</evidence>
<dbReference type="InterPro" id="IPR029510">
    <property type="entry name" value="Ald_DH_CS_GLU"/>
</dbReference>
<feature type="domain" description="Aldehyde dehydrogenase" evidence="8">
    <location>
        <begin position="45"/>
        <end position="150"/>
    </location>
</feature>
<keyword evidence="4" id="KW-0520">NAD</keyword>
<dbReference type="InterPro" id="IPR016161">
    <property type="entry name" value="Ald_DH/histidinol_DH"/>
</dbReference>
<protein>
    <recommendedName>
        <fullName evidence="5">aldehyde dehydrogenase (NAD(+))</fullName>
        <ecNumber evidence="5">1.2.1.3</ecNumber>
    </recommendedName>
</protein>
<evidence type="ECO:0000313" key="10">
    <source>
        <dbReference type="Proteomes" id="UP000821866"/>
    </source>
</evidence>
<comment type="similarity">
    <text evidence="1 7">Belongs to the aldehyde dehydrogenase family.</text>
</comment>
<evidence type="ECO:0000256" key="3">
    <source>
        <dbReference type="ARBA" id="ARBA00023002"/>
    </source>
</evidence>
<sequence>MMVLEKVVRLGILHNGSMWSISSLKPRFSTQLKNKWSNSVARGVLFQANQLPGGVCALTVGGPPIGDAMAGDNRVRLLSFTGSTQVGRRVALKVQERFGRPLLELGGNNAIVVDEDADLDMLVRAALFACVGTAGQRCTTTRRIIAHHKTSQLEDPFLV</sequence>
<dbReference type="VEuPathDB" id="VectorBase:LOC119184540"/>
<dbReference type="PANTHER" id="PTHR43521:SF1">
    <property type="entry name" value="ALPHA-AMINOADIPIC SEMIALDEHYDE DEHYDROGENASE"/>
    <property type="match status" value="1"/>
</dbReference>
<comment type="caution">
    <text evidence="9">The sequence shown here is derived from an EMBL/GenBank/DDBJ whole genome shotgun (WGS) entry which is preliminary data.</text>
</comment>
<gene>
    <name evidence="9" type="ORF">HPB51_009378</name>
</gene>
<comment type="subunit">
    <text evidence="2">Homotetramer.</text>
</comment>
<keyword evidence="10" id="KW-1185">Reference proteome</keyword>
<dbReference type="SUPFAM" id="SSF53720">
    <property type="entry name" value="ALDH-like"/>
    <property type="match status" value="1"/>
</dbReference>
<evidence type="ECO:0000313" key="9">
    <source>
        <dbReference type="EMBL" id="KAH8040122.1"/>
    </source>
</evidence>
<dbReference type="EMBL" id="JABSTU010000001">
    <property type="protein sequence ID" value="KAH8040122.1"/>
    <property type="molecule type" value="Genomic_DNA"/>
</dbReference>
<dbReference type="PROSITE" id="PS00687">
    <property type="entry name" value="ALDEHYDE_DEHYDR_GLU"/>
    <property type="match status" value="1"/>
</dbReference>
<dbReference type="InterPro" id="IPR044638">
    <property type="entry name" value="ALDH7A1-like"/>
</dbReference>
<feature type="active site" evidence="6">
    <location>
        <position position="104"/>
    </location>
</feature>
<reference evidence="9" key="1">
    <citation type="journal article" date="2020" name="Cell">
        <title>Large-Scale Comparative Analyses of Tick Genomes Elucidate Their Genetic Diversity and Vector Capacities.</title>
        <authorList>
            <consortium name="Tick Genome and Microbiome Consortium (TIGMIC)"/>
            <person name="Jia N."/>
            <person name="Wang J."/>
            <person name="Shi W."/>
            <person name="Du L."/>
            <person name="Sun Y."/>
            <person name="Zhan W."/>
            <person name="Jiang J.F."/>
            <person name="Wang Q."/>
            <person name="Zhang B."/>
            <person name="Ji P."/>
            <person name="Bell-Sakyi L."/>
            <person name="Cui X.M."/>
            <person name="Yuan T.T."/>
            <person name="Jiang B.G."/>
            <person name="Yang W.F."/>
            <person name="Lam T.T."/>
            <person name="Chang Q.C."/>
            <person name="Ding S.J."/>
            <person name="Wang X.J."/>
            <person name="Zhu J.G."/>
            <person name="Ruan X.D."/>
            <person name="Zhao L."/>
            <person name="Wei J.T."/>
            <person name="Ye R.Z."/>
            <person name="Que T.C."/>
            <person name="Du C.H."/>
            <person name="Zhou Y.H."/>
            <person name="Cheng J.X."/>
            <person name="Dai P.F."/>
            <person name="Guo W.B."/>
            <person name="Han X.H."/>
            <person name="Huang E.J."/>
            <person name="Li L.F."/>
            <person name="Wei W."/>
            <person name="Gao Y.C."/>
            <person name="Liu J.Z."/>
            <person name="Shao H.Z."/>
            <person name="Wang X."/>
            <person name="Wang C.C."/>
            <person name="Yang T.C."/>
            <person name="Huo Q.B."/>
            <person name="Li W."/>
            <person name="Chen H.Y."/>
            <person name="Chen S.E."/>
            <person name="Zhou L.G."/>
            <person name="Ni X.B."/>
            <person name="Tian J.H."/>
            <person name="Sheng Y."/>
            <person name="Liu T."/>
            <person name="Pan Y.S."/>
            <person name="Xia L.Y."/>
            <person name="Li J."/>
            <person name="Zhao F."/>
            <person name="Cao W.C."/>
        </authorList>
    </citation>
    <scope>NUCLEOTIDE SEQUENCE</scope>
    <source>
        <strain evidence="9">Rmic-2018</strain>
    </source>
</reference>
<dbReference type="Proteomes" id="UP000821866">
    <property type="component" value="Chromosome 1"/>
</dbReference>
<evidence type="ECO:0000256" key="2">
    <source>
        <dbReference type="ARBA" id="ARBA00011881"/>
    </source>
</evidence>
<dbReference type="InterPro" id="IPR016162">
    <property type="entry name" value="Ald_DH_N"/>
</dbReference>
<dbReference type="EC" id="1.2.1.3" evidence="5"/>
<evidence type="ECO:0000259" key="8">
    <source>
        <dbReference type="Pfam" id="PF00171"/>
    </source>
</evidence>
<dbReference type="InterPro" id="IPR015590">
    <property type="entry name" value="Aldehyde_DH_dom"/>
</dbReference>
<dbReference type="PANTHER" id="PTHR43521">
    <property type="entry name" value="ALPHA-AMINOADIPIC SEMIALDEHYDE DEHYDROGENASE"/>
    <property type="match status" value="1"/>
</dbReference>
<evidence type="ECO:0000256" key="5">
    <source>
        <dbReference type="ARBA" id="ARBA00024226"/>
    </source>
</evidence>
<keyword evidence="3 7" id="KW-0560">Oxidoreductase</keyword>
<dbReference type="Pfam" id="PF00171">
    <property type="entry name" value="Aldedh"/>
    <property type="match status" value="1"/>
</dbReference>
<dbReference type="Gene3D" id="3.40.309.10">
    <property type="entry name" value="Aldehyde Dehydrogenase, Chain A, domain 2"/>
    <property type="match status" value="1"/>
</dbReference>
<dbReference type="AlphaFoldDB" id="A0A9J6F069"/>
<dbReference type="InterPro" id="IPR016163">
    <property type="entry name" value="Ald_DH_C"/>
</dbReference>
<organism evidence="9 10">
    <name type="scientific">Rhipicephalus microplus</name>
    <name type="common">Cattle tick</name>
    <name type="synonym">Boophilus microplus</name>
    <dbReference type="NCBI Taxonomy" id="6941"/>
    <lineage>
        <taxon>Eukaryota</taxon>
        <taxon>Metazoa</taxon>
        <taxon>Ecdysozoa</taxon>
        <taxon>Arthropoda</taxon>
        <taxon>Chelicerata</taxon>
        <taxon>Arachnida</taxon>
        <taxon>Acari</taxon>
        <taxon>Parasitiformes</taxon>
        <taxon>Ixodida</taxon>
        <taxon>Ixodoidea</taxon>
        <taxon>Ixodidae</taxon>
        <taxon>Rhipicephalinae</taxon>
        <taxon>Rhipicephalus</taxon>
        <taxon>Boophilus</taxon>
    </lineage>
</organism>
<dbReference type="GO" id="GO:0004029">
    <property type="term" value="F:aldehyde dehydrogenase (NAD+) activity"/>
    <property type="evidence" value="ECO:0007669"/>
    <property type="project" value="UniProtKB-EC"/>
</dbReference>
<proteinExistence type="inferred from homology"/>
<reference evidence="9" key="2">
    <citation type="submission" date="2021-09" db="EMBL/GenBank/DDBJ databases">
        <authorList>
            <person name="Jia N."/>
            <person name="Wang J."/>
            <person name="Shi W."/>
            <person name="Du L."/>
            <person name="Sun Y."/>
            <person name="Zhan W."/>
            <person name="Jiang J."/>
            <person name="Wang Q."/>
            <person name="Zhang B."/>
            <person name="Ji P."/>
            <person name="Sakyi L.B."/>
            <person name="Cui X."/>
            <person name="Yuan T."/>
            <person name="Jiang B."/>
            <person name="Yang W."/>
            <person name="Lam T.T.-Y."/>
            <person name="Chang Q."/>
            <person name="Ding S."/>
            <person name="Wang X."/>
            <person name="Zhu J."/>
            <person name="Ruan X."/>
            <person name="Zhao L."/>
            <person name="Wei J."/>
            <person name="Que T."/>
            <person name="Du C."/>
            <person name="Cheng J."/>
            <person name="Dai P."/>
            <person name="Han X."/>
            <person name="Huang E."/>
            <person name="Gao Y."/>
            <person name="Liu J."/>
            <person name="Shao H."/>
            <person name="Ye R."/>
            <person name="Li L."/>
            <person name="Wei W."/>
            <person name="Wang X."/>
            <person name="Wang C."/>
            <person name="Huo Q."/>
            <person name="Li W."/>
            <person name="Guo W."/>
            <person name="Chen H."/>
            <person name="Chen S."/>
            <person name="Zhou L."/>
            <person name="Zhou L."/>
            <person name="Ni X."/>
            <person name="Tian J."/>
            <person name="Zhou Y."/>
            <person name="Sheng Y."/>
            <person name="Liu T."/>
            <person name="Pan Y."/>
            <person name="Xia L."/>
            <person name="Li J."/>
            <person name="Zhao F."/>
            <person name="Cao W."/>
        </authorList>
    </citation>
    <scope>NUCLEOTIDE SEQUENCE</scope>
    <source>
        <strain evidence="9">Rmic-2018</strain>
        <tissue evidence="9">Larvae</tissue>
    </source>
</reference>
<evidence type="ECO:0000256" key="1">
    <source>
        <dbReference type="ARBA" id="ARBA00009986"/>
    </source>
</evidence>
<accession>A0A9J6F069</accession>
<name>A0A9J6F069_RHIMP</name>
<evidence type="ECO:0000256" key="4">
    <source>
        <dbReference type="ARBA" id="ARBA00023027"/>
    </source>
</evidence>
<dbReference type="Gene3D" id="3.40.605.10">
    <property type="entry name" value="Aldehyde Dehydrogenase, Chain A, domain 1"/>
    <property type="match status" value="1"/>
</dbReference>
<evidence type="ECO:0000256" key="6">
    <source>
        <dbReference type="PROSITE-ProRule" id="PRU10007"/>
    </source>
</evidence>